<dbReference type="STRING" id="1742972.COMA1_40264"/>
<accession>A0A0S4LJN7</accession>
<keyword evidence="2" id="KW-1185">Reference proteome</keyword>
<dbReference type="EMBL" id="CZQA01000010">
    <property type="protein sequence ID" value="CUS37799.1"/>
    <property type="molecule type" value="Genomic_DNA"/>
</dbReference>
<evidence type="ECO:0000313" key="1">
    <source>
        <dbReference type="EMBL" id="CUS37799.1"/>
    </source>
</evidence>
<dbReference type="Proteomes" id="UP000199032">
    <property type="component" value="Unassembled WGS sequence"/>
</dbReference>
<dbReference type="AlphaFoldDB" id="A0A0S4LJN7"/>
<reference evidence="1 2" key="1">
    <citation type="submission" date="2015-10" db="EMBL/GenBank/DDBJ databases">
        <authorList>
            <person name="Gilbert D.G."/>
        </authorList>
    </citation>
    <scope>NUCLEOTIDE SEQUENCE [LARGE SCALE GENOMIC DNA]</scope>
    <source>
        <strain evidence="1">COMA1</strain>
    </source>
</reference>
<protein>
    <submittedName>
        <fullName evidence="1">Uncharacterized protein</fullName>
    </submittedName>
</protein>
<name>A0A0S4LJN7_9BACT</name>
<sequence>MDLLLSFDSQATAVGIGGTVRTIRAADAVRVVDGILGKPRAVSAIGVAG</sequence>
<proteinExistence type="predicted"/>
<evidence type="ECO:0000313" key="2">
    <source>
        <dbReference type="Proteomes" id="UP000199032"/>
    </source>
</evidence>
<gene>
    <name evidence="1" type="ORF">COMA1_40264</name>
</gene>
<organism evidence="1 2">
    <name type="scientific">Candidatus Nitrospira nitrosa</name>
    <dbReference type="NCBI Taxonomy" id="1742972"/>
    <lineage>
        <taxon>Bacteria</taxon>
        <taxon>Pseudomonadati</taxon>
        <taxon>Nitrospirota</taxon>
        <taxon>Nitrospiria</taxon>
        <taxon>Nitrospirales</taxon>
        <taxon>Nitrospiraceae</taxon>
        <taxon>Nitrospira</taxon>
    </lineage>
</organism>